<keyword evidence="2" id="KW-1185">Reference proteome</keyword>
<accession>A0AAE7P558</accession>
<evidence type="ECO:0000313" key="1">
    <source>
        <dbReference type="EMBL" id="QQO91228.1"/>
    </source>
</evidence>
<proteinExistence type="predicted"/>
<sequence length="74" mass="8277">MDVNMAVITRLDARSRKNNSLQIQDLEGNILCVIEAVSTTESDCVKLKHESNLRLHTSDNIQIVKGNGTVLRKK</sequence>
<protein>
    <submittedName>
        <fullName evidence="1">Uncharacterized protein</fullName>
    </submittedName>
</protein>
<dbReference type="EMBL" id="MW147601">
    <property type="protein sequence ID" value="QQO91228.1"/>
    <property type="molecule type" value="Genomic_DNA"/>
</dbReference>
<evidence type="ECO:0000313" key="2">
    <source>
        <dbReference type="Proteomes" id="UP000827906"/>
    </source>
</evidence>
<organism evidence="1 2">
    <name type="scientific">Yersinia phage PYps16N</name>
    <dbReference type="NCBI Taxonomy" id="2801354"/>
    <lineage>
        <taxon>Viruses</taxon>
        <taxon>Duplodnaviria</taxon>
        <taxon>Heunggongvirae</taxon>
        <taxon>Uroviricota</taxon>
        <taxon>Caudoviricetes</taxon>
        <taxon>Chaseviridae</taxon>
        <taxon>Cleopatravirinae</taxon>
        <taxon>Carltongylesvirus</taxon>
        <taxon>Carltongylesvirus PYps16N</taxon>
    </lineage>
</organism>
<dbReference type="Proteomes" id="UP000827906">
    <property type="component" value="Segment"/>
</dbReference>
<gene>
    <name evidence="1" type="ORF">ORF055</name>
</gene>
<name>A0AAE7P558_9CAUD</name>
<reference evidence="1 2" key="1">
    <citation type="submission" date="2020-10" db="EMBL/GenBank/DDBJ databases">
        <title>Genome of Yersinia pseudotuberculosis phages.</title>
        <authorList>
            <person name="Hammerl J.A."/>
            <person name="Hertwig S."/>
        </authorList>
    </citation>
    <scope>NUCLEOTIDE SEQUENCE [LARGE SCALE GENOMIC DNA]</scope>
</reference>